<evidence type="ECO:0000256" key="1">
    <source>
        <dbReference type="SAM" id="Phobius"/>
    </source>
</evidence>
<organism evidence="2 3">
    <name type="scientific">Candidatus Wolfebacteria bacterium CG03_land_8_20_14_0_80_40_12</name>
    <dbReference type="NCBI Taxonomy" id="1975069"/>
    <lineage>
        <taxon>Bacteria</taxon>
        <taxon>Candidatus Wolfeibacteriota</taxon>
    </lineage>
</organism>
<evidence type="ECO:0000313" key="2">
    <source>
        <dbReference type="EMBL" id="PIU98485.1"/>
    </source>
</evidence>
<dbReference type="EMBL" id="PEVJ01000026">
    <property type="protein sequence ID" value="PIU98485.1"/>
    <property type="molecule type" value="Genomic_DNA"/>
</dbReference>
<evidence type="ECO:0000313" key="3">
    <source>
        <dbReference type="Proteomes" id="UP000228949"/>
    </source>
</evidence>
<comment type="caution">
    <text evidence="2">The sequence shown here is derived from an EMBL/GenBank/DDBJ whole genome shotgun (WGS) entry which is preliminary data.</text>
</comment>
<proteinExistence type="predicted"/>
<keyword evidence="1" id="KW-0472">Membrane</keyword>
<name>A0A2M7B5X2_9BACT</name>
<sequence>MSQKISLKNILIGAAIGIGMCFLILLIFYYIFAFLPEQERKKQQKAMEKYEIFLSPMEGQTPL</sequence>
<reference evidence="3" key="1">
    <citation type="submission" date="2017-09" db="EMBL/GenBank/DDBJ databases">
        <title>Depth-based differentiation of microbial function through sediment-hosted aquifers and enrichment of novel symbionts in the deep terrestrial subsurface.</title>
        <authorList>
            <person name="Probst A.J."/>
            <person name="Ladd B."/>
            <person name="Jarett J.K."/>
            <person name="Geller-Mcgrath D.E."/>
            <person name="Sieber C.M.K."/>
            <person name="Emerson J.B."/>
            <person name="Anantharaman K."/>
            <person name="Thomas B.C."/>
            <person name="Malmstrom R."/>
            <person name="Stieglmeier M."/>
            <person name="Klingl A."/>
            <person name="Woyke T."/>
            <person name="Ryan C.M."/>
            <person name="Banfield J.F."/>
        </authorList>
    </citation>
    <scope>NUCLEOTIDE SEQUENCE [LARGE SCALE GENOMIC DNA]</scope>
</reference>
<accession>A0A2M7B5X2</accession>
<protein>
    <submittedName>
        <fullName evidence="2">Uncharacterized protein</fullName>
    </submittedName>
</protein>
<keyword evidence="1" id="KW-0812">Transmembrane</keyword>
<gene>
    <name evidence="2" type="ORF">COS61_01120</name>
</gene>
<dbReference type="AlphaFoldDB" id="A0A2M7B5X2"/>
<dbReference type="Proteomes" id="UP000228949">
    <property type="component" value="Unassembled WGS sequence"/>
</dbReference>
<feature type="transmembrane region" description="Helical" evidence="1">
    <location>
        <begin position="12"/>
        <end position="35"/>
    </location>
</feature>
<keyword evidence="1" id="KW-1133">Transmembrane helix</keyword>